<gene>
    <name evidence="2" type="ORF">N0F65_002160</name>
</gene>
<feature type="region of interest" description="Disordered" evidence="1">
    <location>
        <begin position="1"/>
        <end position="40"/>
    </location>
</feature>
<reference evidence="2" key="2">
    <citation type="journal article" date="2023" name="Microbiol Resour">
        <title>Decontamination and Annotation of the Draft Genome Sequence of the Oomycete Lagenidium giganteum ARSEF 373.</title>
        <authorList>
            <person name="Morgan W.R."/>
            <person name="Tartar A."/>
        </authorList>
    </citation>
    <scope>NUCLEOTIDE SEQUENCE</scope>
    <source>
        <strain evidence="2">ARSEF 373</strain>
    </source>
</reference>
<evidence type="ECO:0000313" key="3">
    <source>
        <dbReference type="Proteomes" id="UP001146120"/>
    </source>
</evidence>
<protein>
    <submittedName>
        <fullName evidence="2">Uncharacterized protein</fullName>
    </submittedName>
</protein>
<reference evidence="2" key="1">
    <citation type="submission" date="2022-11" db="EMBL/GenBank/DDBJ databases">
        <authorList>
            <person name="Morgan W.R."/>
            <person name="Tartar A."/>
        </authorList>
    </citation>
    <scope>NUCLEOTIDE SEQUENCE</scope>
    <source>
        <strain evidence="2">ARSEF 373</strain>
    </source>
</reference>
<proteinExistence type="predicted"/>
<sequence>MRLASHRAVGLSGTEPPAIGSTRRSRANHGVHATSAVDAV</sequence>
<dbReference type="AlphaFoldDB" id="A0AAV2YNK5"/>
<comment type="caution">
    <text evidence="2">The sequence shown here is derived from an EMBL/GenBank/DDBJ whole genome shotgun (WGS) entry which is preliminary data.</text>
</comment>
<evidence type="ECO:0000313" key="2">
    <source>
        <dbReference type="EMBL" id="DAZ95366.1"/>
    </source>
</evidence>
<keyword evidence="3" id="KW-1185">Reference proteome</keyword>
<evidence type="ECO:0000256" key="1">
    <source>
        <dbReference type="SAM" id="MobiDB-lite"/>
    </source>
</evidence>
<organism evidence="2 3">
    <name type="scientific">Lagenidium giganteum</name>
    <dbReference type="NCBI Taxonomy" id="4803"/>
    <lineage>
        <taxon>Eukaryota</taxon>
        <taxon>Sar</taxon>
        <taxon>Stramenopiles</taxon>
        <taxon>Oomycota</taxon>
        <taxon>Peronosporomycetes</taxon>
        <taxon>Pythiales</taxon>
        <taxon>Pythiaceae</taxon>
    </lineage>
</organism>
<name>A0AAV2YNK5_9STRA</name>
<dbReference type="EMBL" id="DAKRPA010000207">
    <property type="protein sequence ID" value="DAZ95366.1"/>
    <property type="molecule type" value="Genomic_DNA"/>
</dbReference>
<dbReference type="Proteomes" id="UP001146120">
    <property type="component" value="Unassembled WGS sequence"/>
</dbReference>
<accession>A0AAV2YNK5</accession>